<dbReference type="InterPro" id="IPR050708">
    <property type="entry name" value="T6SS_VgrG/RHS"/>
</dbReference>
<dbReference type="InterPro" id="IPR013517">
    <property type="entry name" value="FG-GAP"/>
</dbReference>
<comment type="caution">
    <text evidence="2">The sequence shown here is derived from an EMBL/GenBank/DDBJ whole genome shotgun (WGS) entry which is preliminary data.</text>
</comment>
<dbReference type="PANTHER" id="PTHR32305:SF15">
    <property type="entry name" value="PROTEIN RHSA-RELATED"/>
    <property type="match status" value="1"/>
</dbReference>
<dbReference type="Pfam" id="PF05593">
    <property type="entry name" value="RHS_repeat"/>
    <property type="match status" value="1"/>
</dbReference>
<evidence type="ECO:0000313" key="3">
    <source>
        <dbReference type="Proteomes" id="UP000075349"/>
    </source>
</evidence>
<protein>
    <recommendedName>
        <fullName evidence="4">Insecticide toxin TcdB middle/N-terminal domain-containing protein</fullName>
    </recommendedName>
</protein>
<dbReference type="NCBIfam" id="TIGR01643">
    <property type="entry name" value="YD_repeat_2x"/>
    <property type="match status" value="1"/>
</dbReference>
<dbReference type="InterPro" id="IPR028994">
    <property type="entry name" value="Integrin_alpha_N"/>
</dbReference>
<dbReference type="PANTHER" id="PTHR32305">
    <property type="match status" value="1"/>
</dbReference>
<evidence type="ECO:0008006" key="4">
    <source>
        <dbReference type="Google" id="ProtNLM"/>
    </source>
</evidence>
<accession>A0A151JDF8</accession>
<sequence>MSQASTINTGIEEQGFASVGLNGEAQYYYPVYLPPGVNGLTPDLNIKYNSNNTYGIIGHGWTISGISSITRCKASIHVDGKNGGITGTESDKFCLDGMRLVNVSGEYGKTGSEYRTLTDNYNRVIFNNDEFVIFSPKGEKFVYKGLDATKNNSLYWYLSSITDISGNSITYEYEQSGVFGEIPLYLRSITYNDFIISFKYQKRHNSSLDFIAGHPLKRTLRLWSIIVSDIRGSSFSQTEFNYVPNSDLLTNIQVSRIGNNGNLVNLEAFSFEWKNVRDNGFSAKHTVSSDSALNKHDFFVDYQLHDINGDGYDDLVQVEDRKLWVHFSTGNGSFASKTPFSFSRKNNDGGHTDYRFVDINNDGKTDIVKRYSCPRQGILSLDHKIPRVCYTTEFSNGNGFEKAILALEIEGASTLDILGWRLDEVIFSDVNGDSFLDMVVPTKNSIYVSIAKLNGRFSSFEPWVIENLFEVESQYHRPSPGYKSGVPSAIDNISFFSHDVNGDRLADIIFFAKENTYLYLSDGLSFLQKQKQNYIPNNRYSKSILRRIFDINGDGLSDIMLFDKAGIRPYLFNGKQFVATTQYSQFNLAPENNSISLVDIDADGDADVVGFTRNNVQVIRSDSNAFNLAQGVNDFGKSDYYDMVRLLGDINGDLKVDIVAIDRSGIHVAVGEHFQPKLSLVRTSLGNISSFEYGTLSDQSVHQRGTPAVYPQRDIVKGVVVSALSHSNGLGFDQRNTVYYKYEGKKVHLNGAGSLGFEKIHSWSDANNVMTTSVYHQEVEEKLLYTALKTQAKCLITERELFTFSACSDDVYRSPLLEFVANTWQTVKTTGIEVAEARSAMRAQYNDKERVIQQLTSSVTRYYDYQPNLTSKLLKTVTVNKEYNRFYGYTKKTTTITDDHINNQTTTNIVDRVYRQPDVDKWLVQLVESESESVAQTNNLNDSLTSLNTQSKTINYSYTNNGLLEKVTRQLGDANWEHTTEYSLFDRGLPQVIKETWSDNQEFVPVEAQNLSVSDKVSLGTRLQDSSGNAVRQRVTTRAYDKYGHLNREIDSLGKITFFTIEPIFGNTTQVKLPNGHVTTTSYDAWGREVTQEESTGARVSIIYEESPEFGAVYKKVIASNNNPEVVVWFDSHHREVLRREQIVGERPYSYRRTTYNPRGEVSTLGVASSTPVPNAVTTYHHDQQGRVILQVHPDNTQTQFGYQGMSTEVTNARNNTTTTVIDAFGRTVEIIDAHFNSVTYTYDGWGNLVQTADPKGNKVEIAYNILGHKVEMKDPDLGTIAYYTNGLGYVYKTVKNNDVVIYDIYDTSGRLVRSQALKGKTKEELKRFEYHNRTGQLISATKGLYKESFTYYPNGALKSKATKIEGQTYTHLYEYDLQGRLFRLDYGNQIVVEREYHTQSQLHTKTFIYKAGLMAGKQLVWQLKKMDSFGNHTDVHHGNLTSASYHYRHDTGKIETMKLYAQSNLVRENRYRFDALGNLKLRTEEDTSVTQQLEVKVSQEHWLDRQYHIKSKTLSFRVQRQESMDYDGLNRLKLVDTAQKVTTNGLYDAPTRVEMLADPSFDRCRLETRQTKSPIFGLAHGGLKLECSNYIDPGLIVPIDPIGPRPIGPIGPIDGGQMGLRVHSRDLSVSSFASTTNGTSSPYEKTYDSVNDDVFMPQNCHYTYQTQVCTPSSPPAIFDTDSQISAVSVDYDEIGNITRKSDVGYYQFDSNRSSHLAGHLPHAVRRITSDASISSPILARYTYDVHGNMLSGDGRTITYNANNKPTLITKDTNSTAFKYGVNGQRYLRIDNQSQGKTITHYLDSMEIITEGSKTTFRYYIGDTAIYERVAGNNDLSQVKYFNKDHLGSIIAISNELGQIEQSFSYDAWGKRRSTLWEPQANSPLSLVGRMGFTGHEMLDDMGLIHMNGRVYDPTLARFLSADPYIQDKWFGTQAFNRYSYVQNNPLSYVDPTGLYSQAPNGMGTSSDAARAQARASDAQAMANTGAIAFGGYASLAKSQSAVANEGRLATTLQDFTDNEEAQRVSKVVDSTFEALNHYFAGNGEGVELGPMTKDALRNHPLVQRQSEVLRTGRAKHLNSNLSVEMRDDVYHVGKTRVDFSTVCQSGSCTTTYLAFL</sequence>
<organism evidence="2 3">
    <name type="scientific">Vibrio cidicii</name>
    <dbReference type="NCBI Taxonomy" id="1763883"/>
    <lineage>
        <taxon>Bacteria</taxon>
        <taxon>Pseudomonadati</taxon>
        <taxon>Pseudomonadota</taxon>
        <taxon>Gammaproteobacteria</taxon>
        <taxon>Vibrionales</taxon>
        <taxon>Vibrionaceae</taxon>
        <taxon>Vibrio</taxon>
    </lineage>
</organism>
<dbReference type="InterPro" id="IPR006530">
    <property type="entry name" value="YD"/>
</dbReference>
<dbReference type="InterPro" id="IPR022385">
    <property type="entry name" value="Rhs_assc_core"/>
</dbReference>
<dbReference type="NCBIfam" id="TIGR03696">
    <property type="entry name" value="Rhs_assc_core"/>
    <property type="match status" value="1"/>
</dbReference>
<evidence type="ECO:0000256" key="1">
    <source>
        <dbReference type="ARBA" id="ARBA00022729"/>
    </source>
</evidence>
<evidence type="ECO:0000313" key="2">
    <source>
        <dbReference type="EMBL" id="KYN23686.1"/>
    </source>
</evidence>
<dbReference type="InterPro" id="IPR031325">
    <property type="entry name" value="RHS_repeat"/>
</dbReference>
<keyword evidence="1" id="KW-0732">Signal</keyword>
<dbReference type="Proteomes" id="UP000075349">
    <property type="component" value="Unassembled WGS sequence"/>
</dbReference>
<dbReference type="SUPFAM" id="SSF69318">
    <property type="entry name" value="Integrin alpha N-terminal domain"/>
    <property type="match status" value="2"/>
</dbReference>
<dbReference type="Gene3D" id="2.180.10.10">
    <property type="entry name" value="RHS repeat-associated core"/>
    <property type="match status" value="3"/>
</dbReference>
<dbReference type="Pfam" id="PF13517">
    <property type="entry name" value="FG-GAP_3"/>
    <property type="match status" value="2"/>
</dbReference>
<reference evidence="3" key="1">
    <citation type="submission" date="2015-12" db="EMBL/GenBank/DDBJ databases">
        <authorList>
            <person name="Tarr C.L."/>
            <person name="Gladney L.M."/>
        </authorList>
    </citation>
    <scope>NUCLEOTIDE SEQUENCE [LARGE SCALE GENOMIC DNA]</scope>
    <source>
        <strain evidence="3">2756-81</strain>
    </source>
</reference>
<proteinExistence type="predicted"/>
<dbReference type="EMBL" id="LOMK01000002">
    <property type="protein sequence ID" value="KYN23686.1"/>
    <property type="molecule type" value="Genomic_DNA"/>
</dbReference>
<gene>
    <name evidence="2" type="ORF">AUQ44_17305</name>
</gene>
<name>A0A151JDF8_9VIBR</name>